<sequence length="80" mass="8649">MRSTQIPKLHSCLRSSYQLAGRGGIGQHICGVSSKGFHSDTKEGDDFHALLIGAGYAMFGTPEGEYISSLRSPHTHCQLD</sequence>
<keyword evidence="2" id="KW-1185">Reference proteome</keyword>
<gene>
    <name evidence="1" type="ORF">IAR55_001058</name>
</gene>
<evidence type="ECO:0000313" key="1">
    <source>
        <dbReference type="EMBL" id="KAK8865910.1"/>
    </source>
</evidence>
<name>A0AAW0Z4P7_9TREE</name>
<organism evidence="1 2">
    <name type="scientific">Kwoniella newhampshirensis</name>
    <dbReference type="NCBI Taxonomy" id="1651941"/>
    <lineage>
        <taxon>Eukaryota</taxon>
        <taxon>Fungi</taxon>
        <taxon>Dikarya</taxon>
        <taxon>Basidiomycota</taxon>
        <taxon>Agaricomycotina</taxon>
        <taxon>Tremellomycetes</taxon>
        <taxon>Tremellales</taxon>
        <taxon>Cryptococcaceae</taxon>
        <taxon>Kwoniella</taxon>
    </lineage>
</organism>
<protein>
    <submittedName>
        <fullName evidence="1">Uncharacterized protein</fullName>
    </submittedName>
</protein>
<evidence type="ECO:0000313" key="2">
    <source>
        <dbReference type="Proteomes" id="UP001388673"/>
    </source>
</evidence>
<dbReference type="KEGG" id="kne:92178317"/>
<dbReference type="Proteomes" id="UP001388673">
    <property type="component" value="Unassembled WGS sequence"/>
</dbReference>
<dbReference type="AlphaFoldDB" id="A0AAW0Z4P7"/>
<dbReference type="RefSeq" id="XP_066805389.1">
    <property type="nucleotide sequence ID" value="XM_066944188.1"/>
</dbReference>
<comment type="caution">
    <text evidence="1">The sequence shown here is derived from an EMBL/GenBank/DDBJ whole genome shotgun (WGS) entry which is preliminary data.</text>
</comment>
<reference evidence="1 2" key="1">
    <citation type="journal article" date="2024" name="bioRxiv">
        <title>Comparative genomics of Cryptococcus and Kwoniella reveals pathogenesis evolution and contrasting karyotype dynamics via intercentromeric recombination or chromosome fusion.</title>
        <authorList>
            <person name="Coelho M.A."/>
            <person name="David-Palma M."/>
            <person name="Shea T."/>
            <person name="Bowers K."/>
            <person name="McGinley-Smith S."/>
            <person name="Mohammad A.W."/>
            <person name="Gnirke A."/>
            <person name="Yurkov A.M."/>
            <person name="Nowrousian M."/>
            <person name="Sun S."/>
            <person name="Cuomo C.A."/>
            <person name="Heitman J."/>
        </authorList>
    </citation>
    <scope>NUCLEOTIDE SEQUENCE [LARGE SCALE GENOMIC DNA]</scope>
    <source>
        <strain evidence="1 2">CBS 13917</strain>
    </source>
</reference>
<dbReference type="EMBL" id="JBCAWK010000002">
    <property type="protein sequence ID" value="KAK8865910.1"/>
    <property type="molecule type" value="Genomic_DNA"/>
</dbReference>
<proteinExistence type="predicted"/>
<accession>A0AAW0Z4P7</accession>
<dbReference type="GeneID" id="92178317"/>